<dbReference type="Pfam" id="PF00183">
    <property type="entry name" value="HSP90"/>
    <property type="match status" value="1"/>
</dbReference>
<dbReference type="InterPro" id="IPR037196">
    <property type="entry name" value="HSP90_C"/>
</dbReference>
<keyword evidence="4 11" id="KW-0067">ATP-binding</keyword>
<dbReference type="InterPro" id="IPR020575">
    <property type="entry name" value="Hsp90_N"/>
</dbReference>
<dbReference type="PRINTS" id="PR00775">
    <property type="entry name" value="HEATSHOCK90"/>
</dbReference>
<feature type="binding site" evidence="11">
    <location>
        <position position="329"/>
    </location>
    <ligand>
        <name>ATP</name>
        <dbReference type="ChEBI" id="CHEBI:30616"/>
    </ligand>
</feature>
<evidence type="ECO:0000256" key="3">
    <source>
        <dbReference type="ARBA" id="ARBA00022741"/>
    </source>
</evidence>
<dbReference type="GO" id="GO:0016887">
    <property type="term" value="F:ATP hydrolysis activity"/>
    <property type="evidence" value="ECO:0007669"/>
    <property type="project" value="InterPro"/>
</dbReference>
<reference evidence="13" key="1">
    <citation type="submission" date="2012-11" db="EMBL/GenBank/DDBJ databases">
        <title>Dependencies among metagenomic species, viruses, plasmids and units of genetic variation.</title>
        <authorList>
            <person name="Nielsen H.B."/>
            <person name="Almeida M."/>
            <person name="Juncker A.S."/>
            <person name="Rasmussen S."/>
            <person name="Li J."/>
            <person name="Sunagawa S."/>
            <person name="Plichta D."/>
            <person name="Gautier L."/>
            <person name="Le Chatelier E."/>
            <person name="Peletier E."/>
            <person name="Bonde I."/>
            <person name="Nielsen T."/>
            <person name="Manichanh C."/>
            <person name="Arumugam M."/>
            <person name="Batto J."/>
            <person name="Santos M.B.Q.D."/>
            <person name="Blom N."/>
            <person name="Borruel N."/>
            <person name="Burgdorf K.S."/>
            <person name="Boumezbeur F."/>
            <person name="Casellas F."/>
            <person name="Dore J."/>
            <person name="Guarner F."/>
            <person name="Hansen T."/>
            <person name="Hildebrand F."/>
            <person name="Kaas R.S."/>
            <person name="Kennedy S."/>
            <person name="Kristiansen K."/>
            <person name="Kultima J.R."/>
            <person name="Leonard P."/>
            <person name="Levenez F."/>
            <person name="Lund O."/>
            <person name="Moumen B."/>
            <person name="Le Paslier D."/>
            <person name="Pons N."/>
            <person name="Pedersen O."/>
            <person name="Prifti E."/>
            <person name="Qin J."/>
            <person name="Raes J."/>
            <person name="Tap J."/>
            <person name="Tims S."/>
            <person name="Ussery D.W."/>
            <person name="Yamada T."/>
            <person name="MetaHit consortium"/>
            <person name="Renault P."/>
            <person name="Sicheritz-Ponten T."/>
            <person name="Bork P."/>
            <person name="Wang J."/>
            <person name="Brunak S."/>
            <person name="Ehrlich S.D."/>
        </authorList>
    </citation>
    <scope>NUCLEOTIDE SEQUENCE [LARGE SCALE GENOMIC DNA]</scope>
</reference>
<dbReference type="FunFam" id="3.30.565.10:FF:000076">
    <property type="entry name" value="Molecular chaperone HtpG"/>
    <property type="match status" value="1"/>
</dbReference>
<dbReference type="SUPFAM" id="SSF54211">
    <property type="entry name" value="Ribosomal protein S5 domain 2-like"/>
    <property type="match status" value="1"/>
</dbReference>
<accession>R7GYP7</accession>
<evidence type="ECO:0000256" key="1">
    <source>
        <dbReference type="ARBA" id="ARBA00008239"/>
    </source>
</evidence>
<comment type="caution">
    <text evidence="13">The sequence shown here is derived from an EMBL/GenBank/DDBJ whole genome shotgun (WGS) entry which is preliminary data.</text>
</comment>
<dbReference type="InterPro" id="IPR020568">
    <property type="entry name" value="Ribosomal_Su5_D2-typ_SF"/>
</dbReference>
<feature type="compositionally biased region" description="Basic and acidic residues" evidence="12">
    <location>
        <begin position="613"/>
        <end position="635"/>
    </location>
</feature>
<dbReference type="STRING" id="1263103.BN741_00935"/>
<feature type="binding site" evidence="11">
    <location>
        <position position="82"/>
    </location>
    <ligand>
        <name>ATP</name>
        <dbReference type="ChEBI" id="CHEBI:30616"/>
    </ligand>
</feature>
<organism evidence="13">
    <name type="scientific">Leyella stercorea CAG:629</name>
    <dbReference type="NCBI Taxonomy" id="1263103"/>
    <lineage>
        <taxon>Bacteria</taxon>
        <taxon>Pseudomonadati</taxon>
        <taxon>Bacteroidota</taxon>
        <taxon>Bacteroidia</taxon>
        <taxon>Bacteroidales</taxon>
        <taxon>Prevotellaceae</taxon>
        <taxon>Leyella</taxon>
    </lineage>
</organism>
<evidence type="ECO:0000256" key="12">
    <source>
        <dbReference type="SAM" id="MobiDB-lite"/>
    </source>
</evidence>
<feature type="region of interest" description="Disordered" evidence="12">
    <location>
        <begin position="608"/>
        <end position="635"/>
    </location>
</feature>
<dbReference type="Gene3D" id="3.30.230.80">
    <property type="match status" value="1"/>
</dbReference>
<feature type="binding site" evidence="11">
    <location>
        <position position="32"/>
    </location>
    <ligand>
        <name>ATP</name>
        <dbReference type="ChEBI" id="CHEBI:30616"/>
    </ligand>
</feature>
<evidence type="ECO:0000256" key="8">
    <source>
        <dbReference type="ARBA" id="ARBA00070675"/>
    </source>
</evidence>
<dbReference type="NCBIfam" id="NF003555">
    <property type="entry name" value="PRK05218.1"/>
    <property type="match status" value="1"/>
</dbReference>
<evidence type="ECO:0000313" key="13">
    <source>
        <dbReference type="EMBL" id="CDE31072.1"/>
    </source>
</evidence>
<dbReference type="Proteomes" id="UP000018072">
    <property type="component" value="Unassembled WGS sequence"/>
</dbReference>
<dbReference type="GO" id="GO:0051082">
    <property type="term" value="F:unfolded protein binding"/>
    <property type="evidence" value="ECO:0007669"/>
    <property type="project" value="InterPro"/>
</dbReference>
<evidence type="ECO:0000256" key="4">
    <source>
        <dbReference type="ARBA" id="ARBA00022840"/>
    </source>
</evidence>
<name>R7GYP7_9BACT</name>
<dbReference type="Pfam" id="PF13589">
    <property type="entry name" value="HATPase_c_3"/>
    <property type="match status" value="1"/>
</dbReference>
<dbReference type="GO" id="GO:0005524">
    <property type="term" value="F:ATP binding"/>
    <property type="evidence" value="ECO:0007669"/>
    <property type="project" value="UniProtKB-KW"/>
</dbReference>
<evidence type="ECO:0000256" key="2">
    <source>
        <dbReference type="ARBA" id="ARBA00022490"/>
    </source>
</evidence>
<dbReference type="GO" id="GO:0140662">
    <property type="term" value="F:ATP-dependent protein folding chaperone"/>
    <property type="evidence" value="ECO:0007669"/>
    <property type="project" value="InterPro"/>
</dbReference>
<keyword evidence="2" id="KW-0963">Cytoplasm</keyword>
<evidence type="ECO:0000256" key="9">
    <source>
        <dbReference type="ARBA" id="ARBA00079544"/>
    </source>
</evidence>
<gene>
    <name evidence="13" type="ORF">BN741_00935</name>
</gene>
<dbReference type="Gene3D" id="3.40.50.11260">
    <property type="match status" value="1"/>
</dbReference>
<sequence>MAQKGNIGVTTENIFPVIKKFLYSDHEIFLREMVSNAVDATQKLKTLAERGDFKGELGDLTVRVSLDTDKGTLTISDRGIGMTEEEINKYINQIAFSGVTDFLDKYKDNANAIIGHFGLGFYSSFMVSKKVDIITRSYKEGAKAIKWSCDGSPEFEIEDAEKADRGSDIVLHIDDDCKEFLEKQKIEELLNKYCKFMAVPVAFGKKTEWKDGKQQETDEDNIINNVEPLWTKTPSTLKDEDYKSFYRTLYPMQDEPLFWIHLNVDYPFNLTGILYFPRIKSNIELQRNKIQLYCNQVFVTDQVEGIVPEFLTLLHGVIDSPDIPLNVSRSYLQSDANVKKISKYITKKVADRLAAIFKENRKDYEEKWDDLKIFIHYGMLSQDDFYDRAKDFALLKDVDGKYFTYEEYQTLIKDNQTDKEGNLVYLYANDKEGEYSYIEAAKAKGYSVLLLDGQLDNPMVSMLEQKLEKTRFSRVDADIVDRLIQKDEKKESELAKDEKDNLEQTFRSQLPKMEKTEFYVDVQALGEQTLPVLITQSEYMRRMKEASKFQAGMAFYAQMPDAFNLVLNSDHPLIKQVLEDGKTACATELQPVESELKGLEARLAALHQSQNGKKQEEISQEEKDDVKNTESALEEQRTKKNNIIATYAAGNKVVHQLIDLALLQNGMLKGAALDSFLKRSVDLIK</sequence>
<evidence type="ECO:0000256" key="6">
    <source>
        <dbReference type="ARBA" id="ARBA00023186"/>
    </source>
</evidence>
<dbReference type="PIRSF" id="PIRSF002583">
    <property type="entry name" value="Hsp90"/>
    <property type="match status" value="1"/>
</dbReference>
<feature type="binding site" evidence="11">
    <location>
        <begin position="97"/>
        <end position="98"/>
    </location>
    <ligand>
        <name>ATP</name>
        <dbReference type="ChEBI" id="CHEBI:30616"/>
    </ligand>
</feature>
<keyword evidence="3 11" id="KW-0547">Nucleotide-binding</keyword>
<evidence type="ECO:0000256" key="10">
    <source>
        <dbReference type="ARBA" id="ARBA00080411"/>
    </source>
</evidence>
<dbReference type="InterPro" id="IPR036890">
    <property type="entry name" value="HATPase_C_sf"/>
</dbReference>
<dbReference type="EMBL" id="CBIT010000069">
    <property type="protein sequence ID" value="CDE31072.1"/>
    <property type="molecule type" value="Genomic_DNA"/>
</dbReference>
<dbReference type="PANTHER" id="PTHR11528">
    <property type="entry name" value="HEAT SHOCK PROTEIN 90 FAMILY MEMBER"/>
    <property type="match status" value="1"/>
</dbReference>
<protein>
    <recommendedName>
        <fullName evidence="8">Chaperone protein HtpG</fullName>
    </recommendedName>
    <alternativeName>
        <fullName evidence="7">Chaperone protein htpG</fullName>
    </alternativeName>
    <alternativeName>
        <fullName evidence="9 10">Heat shock protein HtpG</fullName>
    </alternativeName>
</protein>
<dbReference type="PROSITE" id="PS00298">
    <property type="entry name" value="HSP90"/>
    <property type="match status" value="1"/>
</dbReference>
<dbReference type="Gene3D" id="3.30.565.10">
    <property type="entry name" value="Histidine kinase-like ATPase, C-terminal domain"/>
    <property type="match status" value="1"/>
</dbReference>
<comment type="similarity">
    <text evidence="1">Belongs to the heat shock protein 90 family.</text>
</comment>
<keyword evidence="6" id="KW-0143">Chaperone</keyword>
<dbReference type="AlphaFoldDB" id="R7GYP7"/>
<keyword evidence="5" id="KW-0346">Stress response</keyword>
<dbReference type="RefSeq" id="WP_022430162.1">
    <property type="nucleotide sequence ID" value="NZ_FR899229.1"/>
</dbReference>
<proteinExistence type="inferred from homology"/>
<dbReference type="SUPFAM" id="SSF55874">
    <property type="entry name" value="ATPase domain of HSP90 chaperone/DNA topoisomerase II/histidine kinase"/>
    <property type="match status" value="1"/>
</dbReference>
<feature type="binding site" evidence="11">
    <location>
        <position position="77"/>
    </location>
    <ligand>
        <name>ATP</name>
        <dbReference type="ChEBI" id="CHEBI:30616"/>
    </ligand>
</feature>
<dbReference type="Gene3D" id="1.20.120.790">
    <property type="entry name" value="Heat shock protein 90, C-terminal domain"/>
    <property type="match status" value="1"/>
</dbReference>
<dbReference type="InterPro" id="IPR001404">
    <property type="entry name" value="Hsp90_fam"/>
</dbReference>
<evidence type="ECO:0000256" key="11">
    <source>
        <dbReference type="PIRSR" id="PIRSR002583-1"/>
    </source>
</evidence>
<feature type="binding site" evidence="11">
    <location>
        <position position="36"/>
    </location>
    <ligand>
        <name>ATP</name>
        <dbReference type="ChEBI" id="CHEBI:30616"/>
    </ligand>
</feature>
<dbReference type="FunFam" id="3.30.230.80:FF:000008">
    <property type="entry name" value="Molecular chaperone HtpG"/>
    <property type="match status" value="1"/>
</dbReference>
<evidence type="ECO:0000256" key="5">
    <source>
        <dbReference type="ARBA" id="ARBA00023016"/>
    </source>
</evidence>
<evidence type="ECO:0000256" key="7">
    <source>
        <dbReference type="ARBA" id="ARBA00067988"/>
    </source>
</evidence>
<dbReference type="InterPro" id="IPR019805">
    <property type="entry name" value="Heat_shock_protein_90_CS"/>
</dbReference>
<dbReference type="CDD" id="cd16927">
    <property type="entry name" value="HATPase_Hsp90-like"/>
    <property type="match status" value="1"/>
</dbReference>